<gene>
    <name evidence="2" type="ORF">PGUG_02897</name>
</gene>
<dbReference type="GeneID" id="5126952"/>
<accession>A5DHZ6</accession>
<evidence type="ECO:0000259" key="1">
    <source>
        <dbReference type="Pfam" id="PF12697"/>
    </source>
</evidence>
<dbReference type="AlphaFoldDB" id="A5DHZ6"/>
<keyword evidence="3" id="KW-1185">Reference proteome</keyword>
<dbReference type="RefSeq" id="XP_001485168.2">
    <property type="nucleotide sequence ID" value="XM_001485118.1"/>
</dbReference>
<feature type="domain" description="AB hydrolase-1" evidence="1">
    <location>
        <begin position="31"/>
        <end position="273"/>
    </location>
</feature>
<dbReference type="VEuPathDB" id="FungiDB:PGUG_02897"/>
<dbReference type="eggNOG" id="ENOG502T9MP">
    <property type="taxonomic scope" value="Eukaryota"/>
</dbReference>
<dbReference type="Proteomes" id="UP000001997">
    <property type="component" value="Unassembled WGS sequence"/>
</dbReference>
<evidence type="ECO:0000313" key="2">
    <source>
        <dbReference type="EMBL" id="EDK38799.2"/>
    </source>
</evidence>
<dbReference type="SUPFAM" id="SSF53474">
    <property type="entry name" value="alpha/beta-Hydrolases"/>
    <property type="match status" value="1"/>
</dbReference>
<dbReference type="Pfam" id="PF12697">
    <property type="entry name" value="Abhydrolase_6"/>
    <property type="match status" value="1"/>
</dbReference>
<dbReference type="InterPro" id="IPR000073">
    <property type="entry name" value="AB_hydrolase_1"/>
</dbReference>
<organism evidence="2 3">
    <name type="scientific">Meyerozyma guilliermondii (strain ATCC 6260 / CBS 566 / DSM 6381 / JCM 1539 / NBRC 10279 / NRRL Y-324)</name>
    <name type="common">Yeast</name>
    <name type="synonym">Candida guilliermondii</name>
    <dbReference type="NCBI Taxonomy" id="294746"/>
    <lineage>
        <taxon>Eukaryota</taxon>
        <taxon>Fungi</taxon>
        <taxon>Dikarya</taxon>
        <taxon>Ascomycota</taxon>
        <taxon>Saccharomycotina</taxon>
        <taxon>Pichiomycetes</taxon>
        <taxon>Debaryomycetaceae</taxon>
        <taxon>Meyerozyma</taxon>
    </lineage>
</organism>
<dbReference type="EMBL" id="CH408157">
    <property type="protein sequence ID" value="EDK38799.2"/>
    <property type="molecule type" value="Genomic_DNA"/>
</dbReference>
<protein>
    <recommendedName>
        <fullName evidence="1">AB hydrolase-1 domain-containing protein</fullName>
    </recommendedName>
</protein>
<dbReference type="InterPro" id="IPR029058">
    <property type="entry name" value="AB_hydrolase_fold"/>
</dbReference>
<reference evidence="2 3" key="1">
    <citation type="journal article" date="2009" name="Nature">
        <title>Evolution of pathogenicity and sexual reproduction in eight Candida genomes.</title>
        <authorList>
            <person name="Butler G."/>
            <person name="Rasmussen M.D."/>
            <person name="Lin M.F."/>
            <person name="Santos M.A."/>
            <person name="Sakthikumar S."/>
            <person name="Munro C.A."/>
            <person name="Rheinbay E."/>
            <person name="Grabherr M."/>
            <person name="Forche A."/>
            <person name="Reedy J.L."/>
            <person name="Agrafioti I."/>
            <person name="Arnaud M.B."/>
            <person name="Bates S."/>
            <person name="Brown A.J."/>
            <person name="Brunke S."/>
            <person name="Costanzo M.C."/>
            <person name="Fitzpatrick D.A."/>
            <person name="de Groot P.W."/>
            <person name="Harris D."/>
            <person name="Hoyer L.L."/>
            <person name="Hube B."/>
            <person name="Klis F.M."/>
            <person name="Kodira C."/>
            <person name="Lennard N."/>
            <person name="Logue M.E."/>
            <person name="Martin R."/>
            <person name="Neiman A.M."/>
            <person name="Nikolaou E."/>
            <person name="Quail M.A."/>
            <person name="Quinn J."/>
            <person name="Santos M.C."/>
            <person name="Schmitzberger F.F."/>
            <person name="Sherlock G."/>
            <person name="Shah P."/>
            <person name="Silverstein K.A."/>
            <person name="Skrzypek M.S."/>
            <person name="Soll D."/>
            <person name="Staggs R."/>
            <person name="Stansfield I."/>
            <person name="Stumpf M.P."/>
            <person name="Sudbery P.E."/>
            <person name="Srikantha T."/>
            <person name="Zeng Q."/>
            <person name="Berman J."/>
            <person name="Berriman M."/>
            <person name="Heitman J."/>
            <person name="Gow N.A."/>
            <person name="Lorenz M.C."/>
            <person name="Birren B.W."/>
            <person name="Kellis M."/>
            <person name="Cuomo C.A."/>
        </authorList>
    </citation>
    <scope>NUCLEOTIDE SEQUENCE [LARGE SCALE GENOMIC DNA]</scope>
    <source>
        <strain evidence="3">ATCC 6260 / CBS 566 / DSM 6381 / JCM 1539 / NBRC 10279 / NRRL Y-324</strain>
    </source>
</reference>
<evidence type="ECO:0000313" key="3">
    <source>
        <dbReference type="Proteomes" id="UP000001997"/>
    </source>
</evidence>
<sequence>MNPINQTDSFLIPHNSHYPSPIDNETTLETVLLVPSTFATQSEWDLVVPFLLAKGKYHLIVPDFSCFREKTTPGLAIANFSQPFTIQNASSLLAHLVTEVAIDGRAKVVGLSLGAIIAIGVASIHPEIVNGAVFVSGYEVYPHLSSGGMAPYGLWLLNRLETLIPSTVVSWAMDGADLQKNSQPESKNGLSLCKEIIRCLSGIDSWPPKPWPSRTMVVAAGKKNWYLPSADRADDAKKLAEVGKCMNNSTVAVVHPLMRHPWHRQAPELFAEAAWIWFEEGRIKEGFNLL</sequence>
<dbReference type="OrthoDB" id="8119704at2759"/>
<dbReference type="Gene3D" id="3.40.50.1820">
    <property type="entry name" value="alpha/beta hydrolase"/>
    <property type="match status" value="1"/>
</dbReference>
<name>A5DHZ6_PICGU</name>
<proteinExistence type="predicted"/>
<dbReference type="InParanoid" id="A5DHZ6"/>
<dbReference type="OMA" id="WAMDGAD"/>
<dbReference type="HOGENOM" id="CLU_057358_0_0_1"/>
<dbReference type="KEGG" id="pgu:PGUG_02897"/>